<organism evidence="3 4">
    <name type="scientific">Algoriphagus locisalis</name>
    <dbReference type="NCBI Taxonomy" id="305507"/>
    <lineage>
        <taxon>Bacteria</taxon>
        <taxon>Pseudomonadati</taxon>
        <taxon>Bacteroidota</taxon>
        <taxon>Cytophagia</taxon>
        <taxon>Cytophagales</taxon>
        <taxon>Cyclobacteriaceae</taxon>
        <taxon>Algoriphagus</taxon>
    </lineage>
</organism>
<dbReference type="InterPro" id="IPR016162">
    <property type="entry name" value="Ald_DH_N"/>
</dbReference>
<dbReference type="PANTHER" id="PTHR43353:SF3">
    <property type="entry name" value="ALDEHYDE DEHYDROGENASE-RELATED"/>
    <property type="match status" value="1"/>
</dbReference>
<keyword evidence="1" id="KW-0560">Oxidoreductase</keyword>
<dbReference type="InterPro" id="IPR050740">
    <property type="entry name" value="Aldehyde_DH_Superfamily"/>
</dbReference>
<sequence>MIDEIFNAAHEAFLTYKNLPANLKADFLDTIAEILEANRANIVPVAVKESNLPEGRINGELGRTTGQIKLFATMVREGSWLEATIDPGDRNREPMPKADIRKMLTPIGPVVVFGASNFPLAFSTAGGDTISALAAGCPVIYKGHPAHPETSRLVAECIHKAVISSNLPEAVFIHVEGGIEIGQALVKHPLAKAVAFTGSHNGGKALFDLASQREEPIPVYAEMGSVNPVFTFPEKLGNELVPLAQSYVSSLTLGSGQFCTNPGLIFVPSSHAAAFEAAMAKEIKDIAGSPMLHPGIASAYYDSIEYYQSRQELKWIKVADPKHLINGSPALAEIKAADWIADDVFQKEVFGAFALMVVYDSPNELMEAAKKLHGQLTITVWGDIPELKENAALINILEEKCGRLLFAGVPTGVEVGYAMQHGGPYPSTTDSRSTSVGAGAIKRFARPIAFQDMPADLLPDALKNDNPMKIVRQVNGKFTVEKIN</sequence>
<dbReference type="RefSeq" id="WP_091692430.1">
    <property type="nucleotide sequence ID" value="NZ_FPBF01000002.1"/>
</dbReference>
<dbReference type="InterPro" id="IPR044151">
    <property type="entry name" value="ALDH_KGSADH"/>
</dbReference>
<dbReference type="InterPro" id="IPR015590">
    <property type="entry name" value="Aldehyde_DH_dom"/>
</dbReference>
<protein>
    <submittedName>
        <fullName evidence="3">NADP-dependent aldehyde dehydrogenase</fullName>
    </submittedName>
</protein>
<proteinExistence type="predicted"/>
<evidence type="ECO:0000313" key="3">
    <source>
        <dbReference type="EMBL" id="SFT73499.1"/>
    </source>
</evidence>
<dbReference type="Pfam" id="PF00171">
    <property type="entry name" value="Aldedh"/>
    <property type="match status" value="1"/>
</dbReference>
<reference evidence="4" key="1">
    <citation type="submission" date="2016-10" db="EMBL/GenBank/DDBJ databases">
        <authorList>
            <person name="Varghese N."/>
            <person name="Submissions S."/>
        </authorList>
    </citation>
    <scope>NUCLEOTIDE SEQUENCE [LARGE SCALE GENOMIC DNA]</scope>
    <source>
        <strain evidence="4">DSM 23445</strain>
    </source>
</reference>
<accession>A0A1I7AEX7</accession>
<dbReference type="CDD" id="cd07129">
    <property type="entry name" value="ALDH_KGSADH"/>
    <property type="match status" value="1"/>
</dbReference>
<dbReference type="Proteomes" id="UP000199673">
    <property type="component" value="Unassembled WGS sequence"/>
</dbReference>
<name>A0A1I7AEX7_9BACT</name>
<evidence type="ECO:0000256" key="1">
    <source>
        <dbReference type="ARBA" id="ARBA00023002"/>
    </source>
</evidence>
<evidence type="ECO:0000313" key="4">
    <source>
        <dbReference type="Proteomes" id="UP000199673"/>
    </source>
</evidence>
<keyword evidence="4" id="KW-1185">Reference proteome</keyword>
<dbReference type="OrthoDB" id="9770537at2"/>
<dbReference type="EMBL" id="FPBF01000002">
    <property type="protein sequence ID" value="SFT73499.1"/>
    <property type="molecule type" value="Genomic_DNA"/>
</dbReference>
<dbReference type="STRING" id="305507.SAMN04489724_1914"/>
<dbReference type="Gene3D" id="3.40.605.10">
    <property type="entry name" value="Aldehyde Dehydrogenase, Chain A, domain 1"/>
    <property type="match status" value="2"/>
</dbReference>
<dbReference type="AlphaFoldDB" id="A0A1I7AEX7"/>
<gene>
    <name evidence="3" type="ORF">SAMN04489724_1914</name>
</gene>
<dbReference type="InterPro" id="IPR016161">
    <property type="entry name" value="Ald_DH/histidinol_DH"/>
</dbReference>
<dbReference type="Gene3D" id="3.40.309.10">
    <property type="entry name" value="Aldehyde Dehydrogenase, Chain A, domain 2"/>
    <property type="match status" value="1"/>
</dbReference>
<dbReference type="GO" id="GO:0016620">
    <property type="term" value="F:oxidoreductase activity, acting on the aldehyde or oxo group of donors, NAD or NADP as acceptor"/>
    <property type="evidence" value="ECO:0007669"/>
    <property type="project" value="InterPro"/>
</dbReference>
<evidence type="ECO:0000259" key="2">
    <source>
        <dbReference type="Pfam" id="PF00171"/>
    </source>
</evidence>
<dbReference type="PANTHER" id="PTHR43353">
    <property type="entry name" value="SUCCINATE-SEMIALDEHYDE DEHYDROGENASE, MITOCHONDRIAL"/>
    <property type="match status" value="1"/>
</dbReference>
<feature type="domain" description="Aldehyde dehydrogenase" evidence="2">
    <location>
        <begin position="2"/>
        <end position="383"/>
    </location>
</feature>
<dbReference type="InterPro" id="IPR016163">
    <property type="entry name" value="Ald_DH_C"/>
</dbReference>
<dbReference type="SUPFAM" id="SSF53720">
    <property type="entry name" value="ALDH-like"/>
    <property type="match status" value="1"/>
</dbReference>